<reference evidence="2 3" key="1">
    <citation type="submission" date="2012-04" db="EMBL/GenBank/DDBJ databases">
        <title>The Genome Sequence of Bacillus cereus VD078.</title>
        <authorList>
            <consortium name="The Broad Institute Genome Sequencing Platform"/>
            <consortium name="The Broad Institute Genome Sequencing Center for Infectious Disease"/>
            <person name="Feldgarden M."/>
            <person name="Van der Auwera G.A."/>
            <person name="Mahillon J."/>
            <person name="Duprez V."/>
            <person name="Timmery S."/>
            <person name="Mattelet C."/>
            <person name="Dierick K."/>
            <person name="Sun M."/>
            <person name="Yu Z."/>
            <person name="Zhu L."/>
            <person name="Hu X."/>
            <person name="Shank E.B."/>
            <person name="Swiecicka I."/>
            <person name="Hansen B.M."/>
            <person name="Andrup L."/>
            <person name="Young S.K."/>
            <person name="Zeng Q."/>
            <person name="Gargeya S."/>
            <person name="Fitzgerald M."/>
            <person name="Haas B."/>
            <person name="Abouelleil A."/>
            <person name="Alvarado L."/>
            <person name="Arachchi H.M."/>
            <person name="Berlin A."/>
            <person name="Chapman S.B."/>
            <person name="Goldberg J."/>
            <person name="Griggs A."/>
            <person name="Gujja S."/>
            <person name="Hansen M."/>
            <person name="Howarth C."/>
            <person name="Imamovic A."/>
            <person name="Larimer J."/>
            <person name="McCowen C."/>
            <person name="Montmayeur A."/>
            <person name="Murphy C."/>
            <person name="Neiman D."/>
            <person name="Pearson M."/>
            <person name="Priest M."/>
            <person name="Roberts A."/>
            <person name="Saif S."/>
            <person name="Shea T."/>
            <person name="Sisk P."/>
            <person name="Sykes S."/>
            <person name="Wortman J."/>
            <person name="Nusbaum C."/>
            <person name="Birren B."/>
        </authorList>
    </citation>
    <scope>NUCLEOTIDE SEQUENCE [LARGE SCALE GENOMIC DNA]</scope>
    <source>
        <strain evidence="2 3">VD078</strain>
    </source>
</reference>
<organism evidence="2 3">
    <name type="scientific">Bacillus mycoides</name>
    <dbReference type="NCBI Taxonomy" id="1405"/>
    <lineage>
        <taxon>Bacteria</taxon>
        <taxon>Bacillati</taxon>
        <taxon>Bacillota</taxon>
        <taxon>Bacilli</taxon>
        <taxon>Bacillales</taxon>
        <taxon>Bacillaceae</taxon>
        <taxon>Bacillus</taxon>
        <taxon>Bacillus cereus group</taxon>
    </lineage>
</organism>
<accession>A0ABC9QVU3</accession>
<dbReference type="InterPro" id="IPR002711">
    <property type="entry name" value="HNH"/>
</dbReference>
<evidence type="ECO:0000313" key="2">
    <source>
        <dbReference type="EMBL" id="EJR31147.1"/>
    </source>
</evidence>
<dbReference type="RefSeq" id="WP_002169484.1">
    <property type="nucleotide sequence ID" value="NZ_JH792252.1"/>
</dbReference>
<dbReference type="AlphaFoldDB" id="A0ABC9QVU3"/>
<dbReference type="EMBL" id="AHEV01000043">
    <property type="protein sequence ID" value="EJR31147.1"/>
    <property type="molecule type" value="Genomic_DNA"/>
</dbReference>
<gene>
    <name evidence="2" type="ORF">III_05373</name>
</gene>
<dbReference type="Proteomes" id="UP000006976">
    <property type="component" value="Unassembled WGS sequence"/>
</dbReference>
<evidence type="ECO:0000259" key="1">
    <source>
        <dbReference type="SMART" id="SM00507"/>
    </source>
</evidence>
<dbReference type="SMART" id="SM00507">
    <property type="entry name" value="HNHc"/>
    <property type="match status" value="1"/>
</dbReference>
<sequence length="345" mass="40265">MQNNNPWLNEIVVALSNLGGQATLLDIYNMIAENGNIDLTNYVDWKSQLRKNIYLHSSDADIFKYTVGGEMDLFYSIKGKGNGVWGLRNYKIEKTQNNNTTETVGKKRNPNWKRDELILALDLYFRHNPNQINAKHEGVVKLSEILNSLPIHKIQANTVNFRNPNGVYMKMCNFLRLDPDYNGKGLERGSKLEEEVWDEFYNDKNRLHDIAQSIMAGITYEKDEVSKQIDNEDEEEFPEGKILYRMHKQRERNSSVVKRKKQIALEKNQLKCEICEFDFFKTYGELGKGFIECHHTVPISNYKENTKTKLNDLVLVCSNCHRMLHRKRPWLGKEELKTLILSNKN</sequence>
<protein>
    <recommendedName>
        <fullName evidence="1">HNH nuclease domain-containing protein</fullName>
    </recommendedName>
</protein>
<dbReference type="InterPro" id="IPR003615">
    <property type="entry name" value="HNH_nuc"/>
</dbReference>
<name>A0ABC9QVU3_BACMY</name>
<comment type="caution">
    <text evidence="2">The sequence shown here is derived from an EMBL/GenBank/DDBJ whole genome shotgun (WGS) entry which is preliminary data.</text>
</comment>
<evidence type="ECO:0000313" key="3">
    <source>
        <dbReference type="Proteomes" id="UP000006976"/>
    </source>
</evidence>
<feature type="domain" description="HNH nuclease" evidence="1">
    <location>
        <begin position="260"/>
        <end position="322"/>
    </location>
</feature>
<proteinExistence type="predicted"/>
<dbReference type="Pfam" id="PF01844">
    <property type="entry name" value="HNH"/>
    <property type="match status" value="1"/>
</dbReference>
<dbReference type="CDD" id="cd00085">
    <property type="entry name" value="HNHc"/>
    <property type="match status" value="1"/>
</dbReference>
<dbReference type="Gene3D" id="1.10.30.50">
    <property type="match status" value="1"/>
</dbReference>